<accession>A0AAV5HV09</accession>
<reference evidence="1 2" key="1">
    <citation type="journal article" date="2021" name="Commun. Biol.">
        <title>The genome of Shorea leprosula (Dipterocarpaceae) highlights the ecological relevance of drought in aseasonal tropical rainforests.</title>
        <authorList>
            <person name="Ng K.K.S."/>
            <person name="Kobayashi M.J."/>
            <person name="Fawcett J.A."/>
            <person name="Hatakeyama M."/>
            <person name="Paape T."/>
            <person name="Ng C.H."/>
            <person name="Ang C.C."/>
            <person name="Tnah L.H."/>
            <person name="Lee C.T."/>
            <person name="Nishiyama T."/>
            <person name="Sese J."/>
            <person name="O'Brien M.J."/>
            <person name="Copetti D."/>
            <person name="Mohd Noor M.I."/>
            <person name="Ong R.C."/>
            <person name="Putra M."/>
            <person name="Sireger I.Z."/>
            <person name="Indrioko S."/>
            <person name="Kosugi Y."/>
            <person name="Izuno A."/>
            <person name="Isagi Y."/>
            <person name="Lee S.L."/>
            <person name="Shimizu K.K."/>
        </authorList>
    </citation>
    <scope>NUCLEOTIDE SEQUENCE [LARGE SCALE GENOMIC DNA]</scope>
    <source>
        <strain evidence="1">214</strain>
    </source>
</reference>
<dbReference type="AlphaFoldDB" id="A0AAV5HV09"/>
<evidence type="ECO:0000313" key="2">
    <source>
        <dbReference type="Proteomes" id="UP001054252"/>
    </source>
</evidence>
<sequence>MRKYTEANPCNLEVTKSGEERRKKMFKSGYLASRYDKSRSWSGKNSKLLM</sequence>
<evidence type="ECO:0000313" key="1">
    <source>
        <dbReference type="EMBL" id="GKU92583.1"/>
    </source>
</evidence>
<keyword evidence="2" id="KW-1185">Reference proteome</keyword>
<comment type="caution">
    <text evidence="1">The sequence shown here is derived from an EMBL/GenBank/DDBJ whole genome shotgun (WGS) entry which is preliminary data.</text>
</comment>
<proteinExistence type="predicted"/>
<dbReference type="Proteomes" id="UP001054252">
    <property type="component" value="Unassembled WGS sequence"/>
</dbReference>
<gene>
    <name evidence="1" type="ORF">SLEP1_g6290</name>
</gene>
<name>A0AAV5HV09_9ROSI</name>
<dbReference type="EMBL" id="BPVZ01000006">
    <property type="protein sequence ID" value="GKU92583.1"/>
    <property type="molecule type" value="Genomic_DNA"/>
</dbReference>
<protein>
    <submittedName>
        <fullName evidence="1">Uncharacterized protein</fullName>
    </submittedName>
</protein>
<organism evidence="1 2">
    <name type="scientific">Rubroshorea leprosula</name>
    <dbReference type="NCBI Taxonomy" id="152421"/>
    <lineage>
        <taxon>Eukaryota</taxon>
        <taxon>Viridiplantae</taxon>
        <taxon>Streptophyta</taxon>
        <taxon>Embryophyta</taxon>
        <taxon>Tracheophyta</taxon>
        <taxon>Spermatophyta</taxon>
        <taxon>Magnoliopsida</taxon>
        <taxon>eudicotyledons</taxon>
        <taxon>Gunneridae</taxon>
        <taxon>Pentapetalae</taxon>
        <taxon>rosids</taxon>
        <taxon>malvids</taxon>
        <taxon>Malvales</taxon>
        <taxon>Dipterocarpaceae</taxon>
        <taxon>Rubroshorea</taxon>
    </lineage>
</organism>